<sequence length="192" mass="20791">MTTIDTFTKLDRVRHEAGRARLALEAGPRPAPLARFPRGACRLTSLALAAHLKRSGLGEWQLHSGLRMDKVTGEAPSHAWLERGPFLLDITADQFDALPLRLGRVFLGTSRRWHDQFRAVQPSRRGTEGTRRAGGHSHRMAAPGAAPSIRSRGTGAGPLTASRWWASPVTACGEVSAGHRHLNVSGAASVTW</sequence>
<protein>
    <recommendedName>
        <fullName evidence="4">Microcin J25-processing protein McjB C-terminal domain-containing protein</fullName>
    </recommendedName>
</protein>
<comment type="caution">
    <text evidence="2">The sequence shown here is derived from an EMBL/GenBank/DDBJ whole genome shotgun (WGS) entry which is preliminary data.</text>
</comment>
<accession>A0ABW7DV28</accession>
<reference evidence="2 3" key="1">
    <citation type="submission" date="2024-10" db="EMBL/GenBank/DDBJ databases">
        <title>Draft genome assembly of a novel steroid transforming actinomycete isolated from African clawed frog Xenopus laevis.</title>
        <authorList>
            <person name="Bragin E."/>
            <person name="Kollerov V."/>
            <person name="Donova M.V."/>
        </authorList>
    </citation>
    <scope>NUCLEOTIDE SEQUENCE [LARGE SCALE GENOMIC DNA]</scope>
    <source>
        <strain evidence="2 3">MTOC-St3</strain>
    </source>
</reference>
<evidence type="ECO:0000313" key="2">
    <source>
        <dbReference type="EMBL" id="MFG6294162.1"/>
    </source>
</evidence>
<dbReference type="Proteomes" id="UP001605990">
    <property type="component" value="Unassembled WGS sequence"/>
</dbReference>
<dbReference type="RefSeq" id="WP_394392736.1">
    <property type="nucleotide sequence ID" value="NZ_JBIENY010000030.1"/>
</dbReference>
<organism evidence="2 3">
    <name type="scientific">Streptomyces rochei</name>
    <name type="common">Streptomyces parvullus</name>
    <dbReference type="NCBI Taxonomy" id="1928"/>
    <lineage>
        <taxon>Bacteria</taxon>
        <taxon>Bacillati</taxon>
        <taxon>Actinomycetota</taxon>
        <taxon>Actinomycetes</taxon>
        <taxon>Kitasatosporales</taxon>
        <taxon>Streptomycetaceae</taxon>
        <taxon>Streptomyces</taxon>
        <taxon>Streptomyces rochei group</taxon>
    </lineage>
</organism>
<dbReference type="EMBL" id="JBIENY010000030">
    <property type="protein sequence ID" value="MFG6294162.1"/>
    <property type="molecule type" value="Genomic_DNA"/>
</dbReference>
<gene>
    <name evidence="2" type="ORF">ACGU38_02140</name>
</gene>
<proteinExistence type="predicted"/>
<keyword evidence="3" id="KW-1185">Reference proteome</keyword>
<evidence type="ECO:0008006" key="4">
    <source>
        <dbReference type="Google" id="ProtNLM"/>
    </source>
</evidence>
<name>A0ABW7DV28_STRRO</name>
<evidence type="ECO:0000256" key="1">
    <source>
        <dbReference type="SAM" id="MobiDB-lite"/>
    </source>
</evidence>
<feature type="region of interest" description="Disordered" evidence="1">
    <location>
        <begin position="121"/>
        <end position="157"/>
    </location>
</feature>
<evidence type="ECO:0000313" key="3">
    <source>
        <dbReference type="Proteomes" id="UP001605990"/>
    </source>
</evidence>